<dbReference type="InterPro" id="IPR003439">
    <property type="entry name" value="ABC_transporter-like_ATP-bd"/>
</dbReference>
<evidence type="ECO:0000256" key="4">
    <source>
        <dbReference type="ARBA" id="ARBA00022840"/>
    </source>
</evidence>
<dbReference type="CDD" id="cd18540">
    <property type="entry name" value="ABC_6TM_exporter_like"/>
    <property type="match status" value="1"/>
</dbReference>
<evidence type="ECO:0000259" key="10">
    <source>
        <dbReference type="PROSITE" id="PS50929"/>
    </source>
</evidence>
<comment type="caution">
    <text evidence="11">The sequence shown here is derived from an EMBL/GenBank/DDBJ whole genome shotgun (WGS) entry which is preliminary data.</text>
</comment>
<dbReference type="CDD" id="cd03254">
    <property type="entry name" value="ABCC_Glucan_exporter_like"/>
    <property type="match status" value="1"/>
</dbReference>
<dbReference type="PROSITE" id="PS50929">
    <property type="entry name" value="ABC_TM1F"/>
    <property type="match status" value="1"/>
</dbReference>
<keyword evidence="3" id="KW-0547">Nucleotide-binding</keyword>
<keyword evidence="6 8" id="KW-0472">Membrane</keyword>
<dbReference type="SUPFAM" id="SSF90123">
    <property type="entry name" value="ABC transporter transmembrane region"/>
    <property type="match status" value="1"/>
</dbReference>
<sequence length="619" mass="70080">MKLKYDNKIWKALIQYFSEFKRDFIILCVFMVSLACVDISFPLLTQYAIDHYVIPGNAQGLGKVGVMYLALALLLSIIIFSFIRHAGKIEMNLVYKMRKDCFEKLQKLSFSYYDRNAIGWMIARTTSDATKISETVAWGLVDMIWGLAMMFGISIVMLIVNVKLALVTLVTVPILAFISVLFEKKMLVAYRNVRKINSKITGLFNEGIVGAKTTKTLVREDLNSREFGVVTQDMKRTSIRAATFSAGYLPVALFISAIGMVLTLYFGSIFVMNSTITYGTLVLFITYARQFFDPVLELARIYTEMISAQAAAERVMNLINEEEDILESEEVLAKYGDHYHQKTENWEPLKGQIEFKNVDFFYKKGEYILKDFNLKVNQGETVALVGETGSGKSTIVNLACRFYEPTSGEILIDGVDYKLRSQNWLHANIGYVLQAPHLFSGTIKENIRYGKLDATDEEIVNAAKIVNAHGFISKLEKGYESEVGEGGALLSTGEKQLVSFARAILSAPRIFFLDEATSSIDTETEAKIQYAIDRILENRTSFIVAHRLSTIRNADRILVLEKGVVIEQGTHQELMTEKGHYYELYTNQFIEEGEMEILNEKTSKKITQNREEKESEKSA</sequence>
<evidence type="ECO:0000256" key="3">
    <source>
        <dbReference type="ARBA" id="ARBA00022741"/>
    </source>
</evidence>
<proteinExistence type="predicted"/>
<feature type="transmembrane region" description="Helical" evidence="8">
    <location>
        <begin position="136"/>
        <end position="158"/>
    </location>
</feature>
<dbReference type="EMBL" id="JADKNH010000006">
    <property type="protein sequence ID" value="MBF4693787.1"/>
    <property type="molecule type" value="Genomic_DNA"/>
</dbReference>
<dbReference type="Pfam" id="PF00005">
    <property type="entry name" value="ABC_tran"/>
    <property type="match status" value="1"/>
</dbReference>
<dbReference type="SMART" id="SM00382">
    <property type="entry name" value="AAA"/>
    <property type="match status" value="1"/>
</dbReference>
<dbReference type="Gene3D" id="3.40.50.300">
    <property type="entry name" value="P-loop containing nucleotide triphosphate hydrolases"/>
    <property type="match status" value="1"/>
</dbReference>
<comment type="subcellular location">
    <subcellularLocation>
        <location evidence="1">Cell membrane</location>
        <topology evidence="1">Multi-pass membrane protein</topology>
    </subcellularLocation>
</comment>
<evidence type="ECO:0000313" key="11">
    <source>
        <dbReference type="EMBL" id="MBF4693787.1"/>
    </source>
</evidence>
<feature type="transmembrane region" description="Helical" evidence="8">
    <location>
        <begin position="241"/>
        <end position="262"/>
    </location>
</feature>
<name>A0ABR9ZTI8_9FIRM</name>
<dbReference type="SUPFAM" id="SSF52540">
    <property type="entry name" value="P-loop containing nucleoside triphosphate hydrolases"/>
    <property type="match status" value="1"/>
</dbReference>
<keyword evidence="12" id="KW-1185">Reference proteome</keyword>
<dbReference type="InterPro" id="IPR027417">
    <property type="entry name" value="P-loop_NTPase"/>
</dbReference>
<keyword evidence="4 11" id="KW-0067">ATP-binding</keyword>
<evidence type="ECO:0000313" key="12">
    <source>
        <dbReference type="Proteomes" id="UP000614200"/>
    </source>
</evidence>
<dbReference type="GO" id="GO:0005524">
    <property type="term" value="F:ATP binding"/>
    <property type="evidence" value="ECO:0007669"/>
    <property type="project" value="UniProtKB-KW"/>
</dbReference>
<keyword evidence="5 8" id="KW-1133">Transmembrane helix</keyword>
<evidence type="ECO:0000256" key="1">
    <source>
        <dbReference type="ARBA" id="ARBA00004651"/>
    </source>
</evidence>
<dbReference type="Pfam" id="PF00664">
    <property type="entry name" value="ABC_membrane"/>
    <property type="match status" value="1"/>
</dbReference>
<accession>A0ABR9ZTI8</accession>
<feature type="transmembrane region" description="Helical" evidence="8">
    <location>
        <begin position="64"/>
        <end position="83"/>
    </location>
</feature>
<evidence type="ECO:0000256" key="2">
    <source>
        <dbReference type="ARBA" id="ARBA00022692"/>
    </source>
</evidence>
<feature type="region of interest" description="Disordered" evidence="7">
    <location>
        <begin position="600"/>
        <end position="619"/>
    </location>
</feature>
<dbReference type="Proteomes" id="UP000614200">
    <property type="component" value="Unassembled WGS sequence"/>
</dbReference>
<dbReference type="InterPro" id="IPR036640">
    <property type="entry name" value="ABC1_TM_sf"/>
</dbReference>
<protein>
    <submittedName>
        <fullName evidence="11">ABC transporter ATP-binding protein</fullName>
    </submittedName>
</protein>
<evidence type="ECO:0000259" key="9">
    <source>
        <dbReference type="PROSITE" id="PS50893"/>
    </source>
</evidence>
<dbReference type="PANTHER" id="PTHR43394">
    <property type="entry name" value="ATP-DEPENDENT PERMEASE MDL1, MITOCHONDRIAL"/>
    <property type="match status" value="1"/>
</dbReference>
<feature type="domain" description="ABC transmembrane type-1" evidence="10">
    <location>
        <begin position="25"/>
        <end position="307"/>
    </location>
</feature>
<evidence type="ECO:0000256" key="5">
    <source>
        <dbReference type="ARBA" id="ARBA00022989"/>
    </source>
</evidence>
<keyword evidence="2 8" id="KW-0812">Transmembrane</keyword>
<organism evidence="11 12">
    <name type="scientific">Fusibacter ferrireducens</name>
    <dbReference type="NCBI Taxonomy" id="2785058"/>
    <lineage>
        <taxon>Bacteria</taxon>
        <taxon>Bacillati</taxon>
        <taxon>Bacillota</taxon>
        <taxon>Clostridia</taxon>
        <taxon>Eubacteriales</taxon>
        <taxon>Eubacteriales Family XII. Incertae Sedis</taxon>
        <taxon>Fusibacter</taxon>
    </lineage>
</organism>
<reference evidence="11 12" key="1">
    <citation type="submission" date="2020-11" db="EMBL/GenBank/DDBJ databases">
        <title>Fusibacter basophilias sp. nov.</title>
        <authorList>
            <person name="Qiu D."/>
        </authorList>
    </citation>
    <scope>NUCLEOTIDE SEQUENCE [LARGE SCALE GENOMIC DNA]</scope>
    <source>
        <strain evidence="11 12">Q10-2</strain>
    </source>
</reference>
<feature type="transmembrane region" description="Helical" evidence="8">
    <location>
        <begin position="24"/>
        <end position="44"/>
    </location>
</feature>
<feature type="domain" description="ABC transporter" evidence="9">
    <location>
        <begin position="353"/>
        <end position="587"/>
    </location>
</feature>
<gene>
    <name evidence="11" type="ORF">ISU02_11670</name>
</gene>
<dbReference type="InterPro" id="IPR003593">
    <property type="entry name" value="AAA+_ATPase"/>
</dbReference>
<feature type="transmembrane region" description="Helical" evidence="8">
    <location>
        <begin position="164"/>
        <end position="182"/>
    </location>
</feature>
<evidence type="ECO:0000256" key="6">
    <source>
        <dbReference type="ARBA" id="ARBA00023136"/>
    </source>
</evidence>
<evidence type="ECO:0000256" key="7">
    <source>
        <dbReference type="SAM" id="MobiDB-lite"/>
    </source>
</evidence>
<dbReference type="InterPro" id="IPR011527">
    <property type="entry name" value="ABC1_TM_dom"/>
</dbReference>
<dbReference type="Gene3D" id="1.20.1560.10">
    <property type="entry name" value="ABC transporter type 1, transmembrane domain"/>
    <property type="match status" value="1"/>
</dbReference>
<evidence type="ECO:0000256" key="8">
    <source>
        <dbReference type="SAM" id="Phobius"/>
    </source>
</evidence>
<dbReference type="InterPro" id="IPR039421">
    <property type="entry name" value="Type_1_exporter"/>
</dbReference>
<dbReference type="PANTHER" id="PTHR43394:SF1">
    <property type="entry name" value="ATP-BINDING CASSETTE SUB-FAMILY B MEMBER 10, MITOCHONDRIAL"/>
    <property type="match status" value="1"/>
</dbReference>
<dbReference type="PROSITE" id="PS50893">
    <property type="entry name" value="ABC_TRANSPORTER_2"/>
    <property type="match status" value="1"/>
</dbReference>